<protein>
    <submittedName>
        <fullName evidence="2">Uncharacterized protein</fullName>
    </submittedName>
</protein>
<name>B8BF40_ORYSI</name>
<reference evidence="2 3" key="1">
    <citation type="journal article" date="2005" name="PLoS Biol.">
        <title>The genomes of Oryza sativa: a history of duplications.</title>
        <authorList>
            <person name="Yu J."/>
            <person name="Wang J."/>
            <person name="Lin W."/>
            <person name="Li S."/>
            <person name="Li H."/>
            <person name="Zhou J."/>
            <person name="Ni P."/>
            <person name="Dong W."/>
            <person name="Hu S."/>
            <person name="Zeng C."/>
            <person name="Zhang J."/>
            <person name="Zhang Y."/>
            <person name="Li R."/>
            <person name="Xu Z."/>
            <person name="Li S."/>
            <person name="Li X."/>
            <person name="Zheng H."/>
            <person name="Cong L."/>
            <person name="Lin L."/>
            <person name="Yin J."/>
            <person name="Geng J."/>
            <person name="Li G."/>
            <person name="Shi J."/>
            <person name="Liu J."/>
            <person name="Lv H."/>
            <person name="Li J."/>
            <person name="Wang J."/>
            <person name="Deng Y."/>
            <person name="Ran L."/>
            <person name="Shi X."/>
            <person name="Wang X."/>
            <person name="Wu Q."/>
            <person name="Li C."/>
            <person name="Ren X."/>
            <person name="Wang J."/>
            <person name="Wang X."/>
            <person name="Li D."/>
            <person name="Liu D."/>
            <person name="Zhang X."/>
            <person name="Ji Z."/>
            <person name="Zhao W."/>
            <person name="Sun Y."/>
            <person name="Zhang Z."/>
            <person name="Bao J."/>
            <person name="Han Y."/>
            <person name="Dong L."/>
            <person name="Ji J."/>
            <person name="Chen P."/>
            <person name="Wu S."/>
            <person name="Liu J."/>
            <person name="Xiao Y."/>
            <person name="Bu D."/>
            <person name="Tan J."/>
            <person name="Yang L."/>
            <person name="Ye C."/>
            <person name="Zhang J."/>
            <person name="Xu J."/>
            <person name="Zhou Y."/>
            <person name="Yu Y."/>
            <person name="Zhang B."/>
            <person name="Zhuang S."/>
            <person name="Wei H."/>
            <person name="Liu B."/>
            <person name="Lei M."/>
            <person name="Yu H."/>
            <person name="Li Y."/>
            <person name="Xu H."/>
            <person name="Wei S."/>
            <person name="He X."/>
            <person name="Fang L."/>
            <person name="Zhang Z."/>
            <person name="Zhang Y."/>
            <person name="Huang X."/>
            <person name="Su Z."/>
            <person name="Tong W."/>
            <person name="Li J."/>
            <person name="Tong Z."/>
            <person name="Li S."/>
            <person name="Ye J."/>
            <person name="Wang L."/>
            <person name="Fang L."/>
            <person name="Lei T."/>
            <person name="Chen C."/>
            <person name="Chen H."/>
            <person name="Xu Z."/>
            <person name="Li H."/>
            <person name="Huang H."/>
            <person name="Zhang F."/>
            <person name="Xu H."/>
            <person name="Li N."/>
            <person name="Zhao C."/>
            <person name="Li S."/>
            <person name="Dong L."/>
            <person name="Huang Y."/>
            <person name="Li L."/>
            <person name="Xi Y."/>
            <person name="Qi Q."/>
            <person name="Li W."/>
            <person name="Zhang B."/>
            <person name="Hu W."/>
            <person name="Zhang Y."/>
            <person name="Tian X."/>
            <person name="Jiao Y."/>
            <person name="Liang X."/>
            <person name="Jin J."/>
            <person name="Gao L."/>
            <person name="Zheng W."/>
            <person name="Hao B."/>
            <person name="Liu S."/>
            <person name="Wang W."/>
            <person name="Yuan L."/>
            <person name="Cao M."/>
            <person name="McDermott J."/>
            <person name="Samudrala R."/>
            <person name="Wang J."/>
            <person name="Wong G.K."/>
            <person name="Yang H."/>
        </authorList>
    </citation>
    <scope>NUCLEOTIDE SEQUENCE [LARGE SCALE GENOMIC DNA]</scope>
    <source>
        <strain evidence="3">cv. 93-11</strain>
    </source>
</reference>
<dbReference type="AlphaFoldDB" id="B8BF40"/>
<dbReference type="OMA" id="ESRSATW"/>
<dbReference type="Proteomes" id="UP000007015">
    <property type="component" value="Chromosome 9"/>
</dbReference>
<accession>B8BF40</accession>
<feature type="compositionally biased region" description="Pro residues" evidence="1">
    <location>
        <begin position="54"/>
        <end position="65"/>
    </location>
</feature>
<evidence type="ECO:0000313" key="3">
    <source>
        <dbReference type="Proteomes" id="UP000007015"/>
    </source>
</evidence>
<sequence>MKAHKHTLPNAEIGSHYYRREGPATATTRPVALSRGRRGRRTSRAVPAFLLPSPASPLPEPPPAKPGGCKDGGGGALSPSLAAKTIRCRGGRIRSPSDGRRRPGSSAARFGGGFGRRRPGATGRRQPGGRRCRSCLWYRARRRGRTTDAAVEVPQELVVTLAMREEATTPLVRSGWRWLRLPTAAVTAAAAVAVSTAAAGWRDSGRGGRGVVKAVARPRGWRGLPCKRRGGQRRVAVVEASVVRQREGVMETGGGVESWPATWSSRAARAGAGGCRLRQRMACGDGRGDRGRGCGGGGEDGDGEVAGRSAAVTAVAVTAVTGGMAASDG</sequence>
<gene>
    <name evidence="2" type="ORF">OsI_31167</name>
</gene>
<proteinExistence type="predicted"/>
<feature type="region of interest" description="Disordered" evidence="1">
    <location>
        <begin position="1"/>
        <end position="130"/>
    </location>
</feature>
<evidence type="ECO:0000313" key="2">
    <source>
        <dbReference type="EMBL" id="EEC84492.1"/>
    </source>
</evidence>
<evidence type="ECO:0000256" key="1">
    <source>
        <dbReference type="SAM" id="MobiDB-lite"/>
    </source>
</evidence>
<feature type="compositionally biased region" description="Low complexity" evidence="1">
    <location>
        <begin position="44"/>
        <end position="53"/>
    </location>
</feature>
<dbReference type="HOGENOM" id="CLU_073205_0_0_1"/>
<organism evidence="2 3">
    <name type="scientific">Oryza sativa subsp. indica</name>
    <name type="common">Rice</name>
    <dbReference type="NCBI Taxonomy" id="39946"/>
    <lineage>
        <taxon>Eukaryota</taxon>
        <taxon>Viridiplantae</taxon>
        <taxon>Streptophyta</taxon>
        <taxon>Embryophyta</taxon>
        <taxon>Tracheophyta</taxon>
        <taxon>Spermatophyta</taxon>
        <taxon>Magnoliopsida</taxon>
        <taxon>Liliopsida</taxon>
        <taxon>Poales</taxon>
        <taxon>Poaceae</taxon>
        <taxon>BOP clade</taxon>
        <taxon>Oryzoideae</taxon>
        <taxon>Oryzeae</taxon>
        <taxon>Oryzinae</taxon>
        <taxon>Oryza</taxon>
        <taxon>Oryza sativa</taxon>
    </lineage>
</organism>
<keyword evidence="3" id="KW-1185">Reference proteome</keyword>
<dbReference type="EMBL" id="CM000134">
    <property type="protein sequence ID" value="EEC84492.1"/>
    <property type="molecule type" value="Genomic_DNA"/>
</dbReference>
<dbReference type="Gramene" id="BGIOSGA030661-TA">
    <property type="protein sequence ID" value="BGIOSGA030661-PA"/>
    <property type="gene ID" value="BGIOSGA030661"/>
</dbReference>